<dbReference type="SUPFAM" id="SSF55031">
    <property type="entry name" value="Bacterial exopeptidase dimerisation domain"/>
    <property type="match status" value="1"/>
</dbReference>
<dbReference type="RefSeq" id="WP_095135162.1">
    <property type="nucleotide sequence ID" value="NZ_NIBG01000023.1"/>
</dbReference>
<gene>
    <name evidence="9" type="ORF">CCE28_18215</name>
</gene>
<dbReference type="GO" id="GO:0016805">
    <property type="term" value="F:dipeptidase activity"/>
    <property type="evidence" value="ECO:0007669"/>
    <property type="project" value="UniProtKB-KW"/>
</dbReference>
<keyword evidence="4" id="KW-0479">Metal-binding</keyword>
<dbReference type="Gene3D" id="3.30.70.360">
    <property type="match status" value="2"/>
</dbReference>
<keyword evidence="8" id="KW-0482">Metalloprotease</keyword>
<dbReference type="PANTHER" id="PTHR43808:SF31">
    <property type="entry name" value="N-ACETYL-L-CITRULLINE DEACETYLASE"/>
    <property type="match status" value="1"/>
</dbReference>
<dbReference type="InterPro" id="IPR010964">
    <property type="entry name" value="M20A_pepV-rel"/>
</dbReference>
<keyword evidence="7" id="KW-0224">Dipeptidase</keyword>
<keyword evidence="6" id="KW-0862">Zinc</keyword>
<dbReference type="PANTHER" id="PTHR43808">
    <property type="entry name" value="ACETYLORNITHINE DEACETYLASE"/>
    <property type="match status" value="1"/>
</dbReference>
<dbReference type="AlphaFoldDB" id="A0A267ME59"/>
<dbReference type="InterPro" id="IPR050072">
    <property type="entry name" value="Peptidase_M20A"/>
</dbReference>
<dbReference type="Proteomes" id="UP000216024">
    <property type="component" value="Unassembled WGS sequence"/>
</dbReference>
<organism evidence="9 10">
    <name type="scientific">Anaeromicrobium sediminis</name>
    <dbReference type="NCBI Taxonomy" id="1478221"/>
    <lineage>
        <taxon>Bacteria</taxon>
        <taxon>Bacillati</taxon>
        <taxon>Bacillota</taxon>
        <taxon>Clostridia</taxon>
        <taxon>Peptostreptococcales</taxon>
        <taxon>Thermotaleaceae</taxon>
        <taxon>Anaeromicrobium</taxon>
    </lineage>
</organism>
<evidence type="ECO:0000256" key="4">
    <source>
        <dbReference type="ARBA" id="ARBA00022723"/>
    </source>
</evidence>
<dbReference type="OrthoDB" id="9761532at2"/>
<evidence type="ECO:0000313" key="9">
    <source>
        <dbReference type="EMBL" id="PAB57757.1"/>
    </source>
</evidence>
<dbReference type="Gene3D" id="3.40.630.10">
    <property type="entry name" value="Zn peptidases"/>
    <property type="match status" value="1"/>
</dbReference>
<dbReference type="GO" id="GO:0006526">
    <property type="term" value="P:L-arginine biosynthetic process"/>
    <property type="evidence" value="ECO:0007669"/>
    <property type="project" value="TreeGrafter"/>
</dbReference>
<sequence>MKIIKEKIESNFNEFIEDLQELIRIPSVYEDDKSSYPFGKNIDASLKATLAIAKKLGFHTFYDPNGYYGYADYGHGDEMIGVLGHLDVVPAGDLKKWDTDPFDPVIKDGKLFGRGTQDDKGPTLAAMYALKSLIDSNVKINKKVRFIFGTDEENLWRGINEYNKKERIPDYGFTPDSNFPLTYAEKGLLQVNLIAKNETPIRLNGGDAYNSVPSQISYEATDSDSLVECLEELNFEYKRNNDTITVIGKSVHAKDSEKGINAICRLLIAMDKMGLKSKCIDFIVENILEDALATKIFGECEDEVSGHLKFNVGKINIDENNEILNIDMRIPVSVDKEFVLNKLSETVEKYGFVIEENDYLRSIYTPLDSKIVTTLMEAYVEVTGDSKNSPISSGGATYARAMDNCVAFGATFPYSAQTEHQPNEYIKLDEMKMAMEIYSCAFLKLLK</sequence>
<protein>
    <submittedName>
        <fullName evidence="9">Dipeptidase</fullName>
    </submittedName>
</protein>
<dbReference type="NCBIfam" id="NF005542">
    <property type="entry name" value="PRK07205.1"/>
    <property type="match status" value="1"/>
</dbReference>
<keyword evidence="10" id="KW-1185">Reference proteome</keyword>
<name>A0A267ME59_9FIRM</name>
<dbReference type="InterPro" id="IPR036264">
    <property type="entry name" value="Bact_exopeptidase_dim_dom"/>
</dbReference>
<evidence type="ECO:0000256" key="7">
    <source>
        <dbReference type="ARBA" id="ARBA00022997"/>
    </source>
</evidence>
<proteinExistence type="inferred from homology"/>
<dbReference type="NCBIfam" id="TIGR01887">
    <property type="entry name" value="dipeptidaselike"/>
    <property type="match status" value="1"/>
</dbReference>
<keyword evidence="3" id="KW-0645">Protease</keyword>
<evidence type="ECO:0000256" key="3">
    <source>
        <dbReference type="ARBA" id="ARBA00022670"/>
    </source>
</evidence>
<dbReference type="GO" id="GO:0008270">
    <property type="term" value="F:zinc ion binding"/>
    <property type="evidence" value="ECO:0007669"/>
    <property type="project" value="InterPro"/>
</dbReference>
<dbReference type="InterPro" id="IPR002933">
    <property type="entry name" value="Peptidase_M20"/>
</dbReference>
<evidence type="ECO:0000256" key="5">
    <source>
        <dbReference type="ARBA" id="ARBA00022801"/>
    </source>
</evidence>
<dbReference type="GO" id="GO:0006508">
    <property type="term" value="P:proteolysis"/>
    <property type="evidence" value="ECO:0007669"/>
    <property type="project" value="UniProtKB-KW"/>
</dbReference>
<dbReference type="Pfam" id="PF01546">
    <property type="entry name" value="Peptidase_M20"/>
    <property type="match status" value="1"/>
</dbReference>
<dbReference type="EMBL" id="NIBG01000023">
    <property type="protein sequence ID" value="PAB57757.1"/>
    <property type="molecule type" value="Genomic_DNA"/>
</dbReference>
<evidence type="ECO:0000256" key="2">
    <source>
        <dbReference type="ARBA" id="ARBA00006247"/>
    </source>
</evidence>
<keyword evidence="5" id="KW-0378">Hydrolase</keyword>
<dbReference type="PROSITE" id="PS00759">
    <property type="entry name" value="ARGE_DAPE_CPG2_2"/>
    <property type="match status" value="1"/>
</dbReference>
<evidence type="ECO:0000256" key="6">
    <source>
        <dbReference type="ARBA" id="ARBA00022833"/>
    </source>
</evidence>
<comment type="similarity">
    <text evidence="2">Belongs to the peptidase M20A family.</text>
</comment>
<reference evidence="9 10" key="1">
    <citation type="submission" date="2017-06" db="EMBL/GenBank/DDBJ databases">
        <title>Draft genome sequence of anaerobic fermentative bacterium Anaeromicrobium sediminis DY2726D isolated from West Pacific Ocean sediments.</title>
        <authorList>
            <person name="Zeng X."/>
        </authorList>
    </citation>
    <scope>NUCLEOTIDE SEQUENCE [LARGE SCALE GENOMIC DNA]</scope>
    <source>
        <strain evidence="9 10">DY2726D</strain>
    </source>
</reference>
<dbReference type="GO" id="GO:0008237">
    <property type="term" value="F:metallopeptidase activity"/>
    <property type="evidence" value="ECO:0007669"/>
    <property type="project" value="UniProtKB-KW"/>
</dbReference>
<comment type="caution">
    <text evidence="9">The sequence shown here is derived from an EMBL/GenBank/DDBJ whole genome shotgun (WGS) entry which is preliminary data.</text>
</comment>
<evidence type="ECO:0000256" key="1">
    <source>
        <dbReference type="ARBA" id="ARBA00001947"/>
    </source>
</evidence>
<evidence type="ECO:0000256" key="8">
    <source>
        <dbReference type="ARBA" id="ARBA00023049"/>
    </source>
</evidence>
<dbReference type="SUPFAM" id="SSF53187">
    <property type="entry name" value="Zn-dependent exopeptidases"/>
    <property type="match status" value="1"/>
</dbReference>
<dbReference type="GO" id="GO:0008777">
    <property type="term" value="F:acetylornithine deacetylase activity"/>
    <property type="evidence" value="ECO:0007669"/>
    <property type="project" value="TreeGrafter"/>
</dbReference>
<dbReference type="PROSITE" id="PS00758">
    <property type="entry name" value="ARGE_DAPE_CPG2_1"/>
    <property type="match status" value="1"/>
</dbReference>
<dbReference type="InterPro" id="IPR001261">
    <property type="entry name" value="ArgE/DapE_CS"/>
</dbReference>
<accession>A0A267ME59</accession>
<evidence type="ECO:0000313" key="10">
    <source>
        <dbReference type="Proteomes" id="UP000216024"/>
    </source>
</evidence>
<comment type="cofactor">
    <cofactor evidence="1">
        <name>Zn(2+)</name>
        <dbReference type="ChEBI" id="CHEBI:29105"/>
    </cofactor>
</comment>